<dbReference type="OrthoDB" id="163150at2"/>
<evidence type="ECO:0000313" key="3">
    <source>
        <dbReference type="EMBL" id="GCE22863.1"/>
    </source>
</evidence>
<evidence type="ECO:0000259" key="2">
    <source>
        <dbReference type="Pfam" id="PF18896"/>
    </source>
</evidence>
<comment type="caution">
    <text evidence="3">The sequence shown here is derived from an EMBL/GenBank/DDBJ whole genome shotgun (WGS) entry which is preliminary data.</text>
</comment>
<keyword evidence="4" id="KW-1185">Reference proteome</keyword>
<protein>
    <recommendedName>
        <fullName evidence="2">Transglycosylase SLT domain-containing protein</fullName>
    </recommendedName>
</protein>
<dbReference type="EMBL" id="BIFS01000002">
    <property type="protein sequence ID" value="GCE22863.1"/>
    <property type="molecule type" value="Genomic_DNA"/>
</dbReference>
<name>A0A402AV25_9CHLR</name>
<dbReference type="SUPFAM" id="SSF53955">
    <property type="entry name" value="Lysozyme-like"/>
    <property type="match status" value="1"/>
</dbReference>
<dbReference type="Pfam" id="PF18896">
    <property type="entry name" value="SLT_3"/>
    <property type="match status" value="1"/>
</dbReference>
<proteinExistence type="predicted"/>
<organism evidence="3 4">
    <name type="scientific">Dictyobacter kobayashii</name>
    <dbReference type="NCBI Taxonomy" id="2014872"/>
    <lineage>
        <taxon>Bacteria</taxon>
        <taxon>Bacillati</taxon>
        <taxon>Chloroflexota</taxon>
        <taxon>Ktedonobacteria</taxon>
        <taxon>Ktedonobacterales</taxon>
        <taxon>Dictyobacteraceae</taxon>
        <taxon>Dictyobacter</taxon>
    </lineage>
</organism>
<dbReference type="InterPro" id="IPR023346">
    <property type="entry name" value="Lysozyme-like_dom_sf"/>
</dbReference>
<evidence type="ECO:0000313" key="4">
    <source>
        <dbReference type="Proteomes" id="UP000287188"/>
    </source>
</evidence>
<keyword evidence="1" id="KW-0472">Membrane</keyword>
<sequence>MSQQNTSVTHSTASHKRHIINIAFALLLGVTMFGAMMGLQTKTTHAATNNTYLVSIIRNVFGPYSDQAIRIAQCESTMNPNARNTMAIGGSYASGLFQILYPSTWNGTAQAGKSPFDPQANAQAAYQLFKGDGFRWTQWQCKA</sequence>
<keyword evidence="1" id="KW-1133">Transmembrane helix</keyword>
<accession>A0A402AV25</accession>
<feature type="domain" description="Transglycosylase SLT" evidence="2">
    <location>
        <begin position="68"/>
        <end position="139"/>
    </location>
</feature>
<reference evidence="4" key="1">
    <citation type="submission" date="2018-12" db="EMBL/GenBank/DDBJ databases">
        <title>Tengunoibacter tsumagoiensis gen. nov., sp. nov., Dictyobacter kobayashii sp. nov., D. alpinus sp. nov., and D. joshuensis sp. nov. and description of Dictyobacteraceae fam. nov. within the order Ktedonobacterales isolated from Tengu-no-mugimeshi.</title>
        <authorList>
            <person name="Wang C.M."/>
            <person name="Zheng Y."/>
            <person name="Sakai Y."/>
            <person name="Toyoda A."/>
            <person name="Minakuchi Y."/>
            <person name="Abe K."/>
            <person name="Yokota A."/>
            <person name="Yabe S."/>
        </authorList>
    </citation>
    <scope>NUCLEOTIDE SEQUENCE [LARGE SCALE GENOMIC DNA]</scope>
    <source>
        <strain evidence="4">Uno11</strain>
    </source>
</reference>
<keyword evidence="1" id="KW-0812">Transmembrane</keyword>
<dbReference type="AlphaFoldDB" id="A0A402AV25"/>
<gene>
    <name evidence="3" type="ORF">KDK_66630</name>
</gene>
<feature type="transmembrane region" description="Helical" evidence="1">
    <location>
        <begin position="20"/>
        <end position="39"/>
    </location>
</feature>
<dbReference type="RefSeq" id="WP_126556272.1">
    <property type="nucleotide sequence ID" value="NZ_BIFS01000002.1"/>
</dbReference>
<dbReference type="Proteomes" id="UP000287188">
    <property type="component" value="Unassembled WGS sequence"/>
</dbReference>
<dbReference type="Gene3D" id="1.10.530.10">
    <property type="match status" value="1"/>
</dbReference>
<dbReference type="InterPro" id="IPR043992">
    <property type="entry name" value="SLT_3"/>
</dbReference>
<evidence type="ECO:0000256" key="1">
    <source>
        <dbReference type="SAM" id="Phobius"/>
    </source>
</evidence>